<gene>
    <name evidence="2" type="primary">LOC136092192</name>
</gene>
<keyword evidence="1" id="KW-1185">Reference proteome</keyword>
<dbReference type="GeneID" id="136092192"/>
<dbReference type="RefSeq" id="XP_065676012.1">
    <property type="nucleotide sequence ID" value="XM_065819940.1"/>
</dbReference>
<sequence>METRLRNLRQRQKGKKLIDIKLGQISLSGKGNLTDKAKNLFQNCYGMAIQHNVDNLYNTQKSVWAVLFHSSDIEDENICHQFCPRTKTSWCLWQSDKLTYQKKLSLPLAIHKVLIPIFKDLSNQDLLKKCLHGQTQNNESLNGVIWKRCPKDKTINESIYD</sequence>
<proteinExistence type="predicted"/>
<name>A0ABM4DN74_HYDVU</name>
<evidence type="ECO:0000313" key="1">
    <source>
        <dbReference type="Proteomes" id="UP001652625"/>
    </source>
</evidence>
<reference evidence="2" key="1">
    <citation type="submission" date="2025-08" db="UniProtKB">
        <authorList>
            <consortium name="RefSeq"/>
        </authorList>
    </citation>
    <scope>IDENTIFICATION</scope>
</reference>
<accession>A0ABM4DN74</accession>
<organism evidence="1 2">
    <name type="scientific">Hydra vulgaris</name>
    <name type="common">Hydra</name>
    <name type="synonym">Hydra attenuata</name>
    <dbReference type="NCBI Taxonomy" id="6087"/>
    <lineage>
        <taxon>Eukaryota</taxon>
        <taxon>Metazoa</taxon>
        <taxon>Cnidaria</taxon>
        <taxon>Hydrozoa</taxon>
        <taxon>Hydroidolina</taxon>
        <taxon>Anthoathecata</taxon>
        <taxon>Aplanulata</taxon>
        <taxon>Hydridae</taxon>
        <taxon>Hydra</taxon>
    </lineage>
</organism>
<dbReference type="Proteomes" id="UP001652625">
    <property type="component" value="Chromosome 15"/>
</dbReference>
<evidence type="ECO:0000313" key="2">
    <source>
        <dbReference type="RefSeq" id="XP_065676012.1"/>
    </source>
</evidence>
<protein>
    <submittedName>
        <fullName evidence="2">Uncharacterized protein LOC136092192</fullName>
    </submittedName>
</protein>